<dbReference type="Gene3D" id="3.40.50.620">
    <property type="entry name" value="HUPs"/>
    <property type="match status" value="1"/>
</dbReference>
<keyword evidence="4" id="KW-1185">Reference proteome</keyword>
<evidence type="ECO:0000256" key="1">
    <source>
        <dbReference type="SAM" id="Phobius"/>
    </source>
</evidence>
<keyword evidence="1" id="KW-0472">Membrane</keyword>
<dbReference type="InterPro" id="IPR003848">
    <property type="entry name" value="DUF218"/>
</dbReference>
<dbReference type="InterPro" id="IPR014729">
    <property type="entry name" value="Rossmann-like_a/b/a_fold"/>
</dbReference>
<dbReference type="Pfam" id="PF02698">
    <property type="entry name" value="DUF218"/>
    <property type="match status" value="1"/>
</dbReference>
<dbReference type="PANTHER" id="PTHR30336">
    <property type="entry name" value="INNER MEMBRANE PROTEIN, PROBABLE PERMEASE"/>
    <property type="match status" value="1"/>
</dbReference>
<accession>A0A4R4FI26</accession>
<protein>
    <submittedName>
        <fullName evidence="3">YdcF family protein</fullName>
    </submittedName>
</protein>
<dbReference type="InterPro" id="IPR051599">
    <property type="entry name" value="Cell_Envelope_Assoc"/>
</dbReference>
<dbReference type="Proteomes" id="UP000295710">
    <property type="component" value="Unassembled WGS sequence"/>
</dbReference>
<gene>
    <name evidence="3" type="ORF">E1963_00930</name>
</gene>
<dbReference type="CDD" id="cd06259">
    <property type="entry name" value="YdcF-like"/>
    <property type="match status" value="1"/>
</dbReference>
<evidence type="ECO:0000313" key="3">
    <source>
        <dbReference type="EMBL" id="TDA23335.1"/>
    </source>
</evidence>
<keyword evidence="1" id="KW-0812">Transmembrane</keyword>
<sequence length="201" mass="23106">MDLYNVRRQAKIFVQAACGFLLLNVLVFCTVFRRPDKRWKKETYDCAIVCGYYAEEDGTPSPYMKSRVEKGVSLLREGKAACLLLSGGAVANPHVEAEVMEAYALELGAAQDVLYTEAQAVSTYHNMMYSKAVMEKHGLKDCIIVTNGWHLRKADHYARKFHLDHVMCKADDPAEQTWLCGALYYMKTWWNMYSNLFRGYW</sequence>
<dbReference type="RefSeq" id="WP_132274071.1">
    <property type="nucleotide sequence ID" value="NZ_JAOBST010000008.1"/>
</dbReference>
<reference evidence="3 4" key="1">
    <citation type="journal article" date="2016" name="Nat. Microbiol.">
        <title>The Mouse Intestinal Bacterial Collection (miBC) provides host-specific insight into cultured diversity and functional potential of the gut microbiota.</title>
        <authorList>
            <person name="Lagkouvardos I."/>
            <person name="Pukall R."/>
            <person name="Abt B."/>
            <person name="Foesel B.U."/>
            <person name="Meier-Kolthoff J.P."/>
            <person name="Kumar N."/>
            <person name="Bresciani A."/>
            <person name="Martinez I."/>
            <person name="Just S."/>
            <person name="Ziegler C."/>
            <person name="Brugiroux S."/>
            <person name="Garzetti D."/>
            <person name="Wenning M."/>
            <person name="Bui T.P."/>
            <person name="Wang J."/>
            <person name="Hugenholtz F."/>
            <person name="Plugge C.M."/>
            <person name="Peterson D.A."/>
            <person name="Hornef M.W."/>
            <person name="Baines J.F."/>
            <person name="Smidt H."/>
            <person name="Walter J."/>
            <person name="Kristiansen K."/>
            <person name="Nielsen H.B."/>
            <person name="Haller D."/>
            <person name="Overmann J."/>
            <person name="Stecher B."/>
            <person name="Clavel T."/>
        </authorList>
    </citation>
    <scope>NUCLEOTIDE SEQUENCE [LARGE SCALE GENOMIC DNA]</scope>
    <source>
        <strain evidence="3 4">DSM 28560</strain>
    </source>
</reference>
<evidence type="ECO:0000259" key="2">
    <source>
        <dbReference type="Pfam" id="PF02698"/>
    </source>
</evidence>
<dbReference type="AlphaFoldDB" id="A0A4R4FI26"/>
<feature type="transmembrane region" description="Helical" evidence="1">
    <location>
        <begin position="12"/>
        <end position="32"/>
    </location>
</feature>
<dbReference type="GO" id="GO:0005886">
    <property type="term" value="C:plasma membrane"/>
    <property type="evidence" value="ECO:0007669"/>
    <property type="project" value="TreeGrafter"/>
</dbReference>
<dbReference type="PANTHER" id="PTHR30336:SF20">
    <property type="entry name" value="DUF218 DOMAIN-CONTAINING PROTEIN"/>
    <property type="match status" value="1"/>
</dbReference>
<proteinExistence type="predicted"/>
<evidence type="ECO:0000313" key="4">
    <source>
        <dbReference type="Proteomes" id="UP000295710"/>
    </source>
</evidence>
<feature type="domain" description="DUF218" evidence="2">
    <location>
        <begin position="45"/>
        <end position="167"/>
    </location>
</feature>
<organism evidence="3 4">
    <name type="scientific">Extibacter muris</name>
    <dbReference type="NCBI Taxonomy" id="1796622"/>
    <lineage>
        <taxon>Bacteria</taxon>
        <taxon>Bacillati</taxon>
        <taxon>Bacillota</taxon>
        <taxon>Clostridia</taxon>
        <taxon>Lachnospirales</taxon>
        <taxon>Lachnospiraceae</taxon>
        <taxon>Extibacter</taxon>
    </lineage>
</organism>
<keyword evidence="1" id="KW-1133">Transmembrane helix</keyword>
<comment type="caution">
    <text evidence="3">The sequence shown here is derived from an EMBL/GenBank/DDBJ whole genome shotgun (WGS) entry which is preliminary data.</text>
</comment>
<dbReference type="EMBL" id="SMMX01000001">
    <property type="protein sequence ID" value="TDA23335.1"/>
    <property type="molecule type" value="Genomic_DNA"/>
</dbReference>
<name>A0A4R4FI26_9FIRM</name>